<accession>A0A7V0XEN3</accession>
<organism evidence="4">
    <name type="scientific">candidate division WOR-3 bacterium</name>
    <dbReference type="NCBI Taxonomy" id="2052148"/>
    <lineage>
        <taxon>Bacteria</taxon>
        <taxon>Bacteria division WOR-3</taxon>
    </lineage>
</organism>
<reference evidence="4" key="1">
    <citation type="journal article" date="2020" name="mSystems">
        <title>Genome- and Community-Level Interaction Insights into Carbon Utilization and Element Cycling Functions of Hydrothermarchaeota in Hydrothermal Sediment.</title>
        <authorList>
            <person name="Zhou Z."/>
            <person name="Liu Y."/>
            <person name="Xu W."/>
            <person name="Pan J."/>
            <person name="Luo Z.H."/>
            <person name="Li M."/>
        </authorList>
    </citation>
    <scope>NUCLEOTIDE SEQUENCE [LARGE SCALE GENOMIC DNA]</scope>
    <source>
        <strain evidence="4">SpSt-1182</strain>
    </source>
</reference>
<feature type="signal peptide" evidence="2">
    <location>
        <begin position="1"/>
        <end position="22"/>
    </location>
</feature>
<gene>
    <name evidence="4" type="ORF">ENN51_00940</name>
</gene>
<protein>
    <recommendedName>
        <fullName evidence="3">Peptidase S55 domain-containing protein</fullName>
    </recommendedName>
</protein>
<evidence type="ECO:0000259" key="3">
    <source>
        <dbReference type="PROSITE" id="PS51494"/>
    </source>
</evidence>
<name>A0A7V0XEN3_UNCW3</name>
<dbReference type="AlphaFoldDB" id="A0A7V0XEN3"/>
<feature type="region of interest" description="Disordered" evidence="1">
    <location>
        <begin position="144"/>
        <end position="165"/>
    </location>
</feature>
<sequence length="584" mass="61738">MKGRWSGGQVMRGLWTCGPVIAALCLLSPALASRAAATIGVDELRPGMTGYGLSVFNPGGSIDTFRVELVDVMRGVAPGGDMILARCTGQGLEHSGIVAGMSGSPVYFEGRLAGALAYGWGFAKDPIAGITPIGEMLELLKTGDWQGGTRPRPGSPRSSAVPDHQSPIPLPLGIAGASPELVALAGSLLEPFGLMPVAAGRALPPGQGESAPDRFRPGGAVGVLLADGDVRYSAIGTVTWVENDRLLAFGHPMFQAGAIRLPMSHGVVHAVMPSYASSFKLFSAGPPVGTLVEDRRPAVGGIIGPVPPMLPVRVSLVTARGREDHHFRIADFEPLLPYIAGLGIAEIVFAGEGFYDEATLEARVVITLAGGRTVSLRHVHTGRAPADALARTVMDRLRLLVENRFAPVRVESLDVALELRPGRNRLTLTNVAAARRVVAPGDTIALRLELLDDDGRSSFRRMDVDIPATVPPGRLVLTLSSADTFLLRDLGRGAGTEPRDLDELLRLLERTGDEDVLVIAGYSAAPGLTLGTREMPTPPPTLRRILGHRAGRVRPLGESRLLLERHPLGAVVAGTHEIPLEVKR</sequence>
<dbReference type="Proteomes" id="UP000885672">
    <property type="component" value="Unassembled WGS sequence"/>
</dbReference>
<evidence type="ECO:0000256" key="1">
    <source>
        <dbReference type="SAM" id="MobiDB-lite"/>
    </source>
</evidence>
<dbReference type="EMBL" id="DSBX01000028">
    <property type="protein sequence ID" value="HDQ98841.1"/>
    <property type="molecule type" value="Genomic_DNA"/>
</dbReference>
<keyword evidence="2" id="KW-0732">Signal</keyword>
<evidence type="ECO:0000256" key="2">
    <source>
        <dbReference type="SAM" id="SignalP"/>
    </source>
</evidence>
<feature type="domain" description="Peptidase S55" evidence="3">
    <location>
        <begin position="1"/>
        <end position="152"/>
    </location>
</feature>
<dbReference type="InterPro" id="IPR008763">
    <property type="entry name" value="Peptidase_S55"/>
</dbReference>
<proteinExistence type="predicted"/>
<comment type="caution">
    <text evidence="4">The sequence shown here is derived from an EMBL/GenBank/DDBJ whole genome shotgun (WGS) entry which is preliminary data.</text>
</comment>
<feature type="chain" id="PRO_5031230681" description="Peptidase S55 domain-containing protein" evidence="2">
    <location>
        <begin position="23"/>
        <end position="584"/>
    </location>
</feature>
<dbReference type="PROSITE" id="PS51494">
    <property type="entry name" value="SPOIVB"/>
    <property type="match status" value="1"/>
</dbReference>
<evidence type="ECO:0000313" key="4">
    <source>
        <dbReference type="EMBL" id="HDQ98841.1"/>
    </source>
</evidence>